<sequence>MIAARRYHAVATICLMMMGSCLIHAQDLNNQTNIFIGSDVTVHFDGSIRNGGFIQHQGALSFTGDWSNSNIYQGTGTVFVVGDRAQSITNNRQSIYRLIINGTGNKSIAGRIAISSSLQLLSGIVVTTSVDTLLLSSAATVSDGSAISYVDGPLFSEGVGYKFFPIGKNGNYNPVELNDVSGINPVFSMEAFVNTPDIQAPSRTTFFRDVYWKRTLVSGTYGGSPATVYFDIPDRYTDSHVVTLLQSDALDARFTMLADVSITEGNLNDAIATDDQVTANYVVVGSSIPIGGVEGEFFFSNSLSPKASLEGNRSIKIFGNQLEPGDFLFQVYNRWGLLVFESTSLQDMIDSGWNGTMQGGDYIPAGAYPYVFKATKKNGERIERKGVITIVY</sequence>
<feature type="signal peptide" evidence="1">
    <location>
        <begin position="1"/>
        <end position="25"/>
    </location>
</feature>
<dbReference type="Pfam" id="PF13585">
    <property type="entry name" value="CHU_C"/>
    <property type="match status" value="1"/>
</dbReference>
<reference evidence="2 3" key="1">
    <citation type="submission" date="2018-06" db="EMBL/GenBank/DDBJ databases">
        <title>Chryseolinea flavus sp. nov., a member of the phylum Bacteroidetes isolated from soil.</title>
        <authorList>
            <person name="Li Y."/>
            <person name="Wang J."/>
        </authorList>
    </citation>
    <scope>NUCLEOTIDE SEQUENCE [LARGE SCALE GENOMIC DNA]</scope>
    <source>
        <strain evidence="2 3">SDU1-6</strain>
    </source>
</reference>
<proteinExistence type="predicted"/>
<dbReference type="AlphaFoldDB" id="A0A364XUS0"/>
<keyword evidence="3" id="KW-1185">Reference proteome</keyword>
<gene>
    <name evidence="2" type="ORF">DQQ10_26370</name>
</gene>
<evidence type="ECO:0008006" key="4">
    <source>
        <dbReference type="Google" id="ProtNLM"/>
    </source>
</evidence>
<keyword evidence="1" id="KW-0732">Signal</keyword>
<dbReference type="OrthoDB" id="1236981at2"/>
<evidence type="ECO:0000256" key="1">
    <source>
        <dbReference type="SAM" id="SignalP"/>
    </source>
</evidence>
<dbReference type="RefSeq" id="WP_112749947.1">
    <property type="nucleotide sequence ID" value="NZ_QMFY01000025.1"/>
</dbReference>
<accession>A0A364XUS0</accession>
<dbReference type="Proteomes" id="UP000251889">
    <property type="component" value="Unassembled WGS sequence"/>
</dbReference>
<protein>
    <recommendedName>
        <fullName evidence="4">Gliding motility-associated C-terminal domain-containing protein</fullName>
    </recommendedName>
</protein>
<organism evidence="2 3">
    <name type="scientific">Pseudochryseolinea flava</name>
    <dbReference type="NCBI Taxonomy" id="2059302"/>
    <lineage>
        <taxon>Bacteria</taxon>
        <taxon>Pseudomonadati</taxon>
        <taxon>Bacteroidota</taxon>
        <taxon>Cytophagia</taxon>
        <taxon>Cytophagales</taxon>
        <taxon>Fulvivirgaceae</taxon>
        <taxon>Pseudochryseolinea</taxon>
    </lineage>
</organism>
<evidence type="ECO:0000313" key="2">
    <source>
        <dbReference type="EMBL" id="RAV97884.1"/>
    </source>
</evidence>
<comment type="caution">
    <text evidence="2">The sequence shown here is derived from an EMBL/GenBank/DDBJ whole genome shotgun (WGS) entry which is preliminary data.</text>
</comment>
<dbReference type="PROSITE" id="PS51257">
    <property type="entry name" value="PROKAR_LIPOPROTEIN"/>
    <property type="match status" value="1"/>
</dbReference>
<dbReference type="EMBL" id="QMFY01000025">
    <property type="protein sequence ID" value="RAV97884.1"/>
    <property type="molecule type" value="Genomic_DNA"/>
</dbReference>
<evidence type="ECO:0000313" key="3">
    <source>
        <dbReference type="Proteomes" id="UP000251889"/>
    </source>
</evidence>
<name>A0A364XUS0_9BACT</name>
<feature type="chain" id="PRO_5016652230" description="Gliding motility-associated C-terminal domain-containing protein" evidence="1">
    <location>
        <begin position="26"/>
        <end position="392"/>
    </location>
</feature>